<dbReference type="Proteomes" id="UP000053676">
    <property type="component" value="Unassembled WGS sequence"/>
</dbReference>
<proteinExistence type="predicted"/>
<reference evidence="2" key="1">
    <citation type="journal article" date="2014" name="Nat. Genet.">
        <title>Genome of the human hookworm Necator americanus.</title>
        <authorList>
            <person name="Tang Y.T."/>
            <person name="Gao X."/>
            <person name="Rosa B.A."/>
            <person name="Abubucker S."/>
            <person name="Hallsworth-Pepin K."/>
            <person name="Martin J."/>
            <person name="Tyagi R."/>
            <person name="Heizer E."/>
            <person name="Zhang X."/>
            <person name="Bhonagiri-Palsikar V."/>
            <person name="Minx P."/>
            <person name="Warren W.C."/>
            <person name="Wang Q."/>
            <person name="Zhan B."/>
            <person name="Hotez P.J."/>
            <person name="Sternberg P.W."/>
            <person name="Dougall A."/>
            <person name="Gaze S.T."/>
            <person name="Mulvenna J."/>
            <person name="Sotillo J."/>
            <person name="Ranganathan S."/>
            <person name="Rabelo E.M."/>
            <person name="Wilson R.K."/>
            <person name="Felgner P.L."/>
            <person name="Bethony J."/>
            <person name="Hawdon J.M."/>
            <person name="Gasser R.B."/>
            <person name="Loukas A."/>
            <person name="Mitreva M."/>
        </authorList>
    </citation>
    <scope>NUCLEOTIDE SEQUENCE [LARGE SCALE GENOMIC DNA]</scope>
</reference>
<dbReference type="KEGG" id="nai:NECAME_12818"/>
<dbReference type="AlphaFoldDB" id="W2T0A4"/>
<dbReference type="EMBL" id="KI660342">
    <property type="protein sequence ID" value="ETN74686.1"/>
    <property type="molecule type" value="Genomic_DNA"/>
</dbReference>
<evidence type="ECO:0000313" key="1">
    <source>
        <dbReference type="EMBL" id="ETN74686.1"/>
    </source>
</evidence>
<organism evidence="1 2">
    <name type="scientific">Necator americanus</name>
    <name type="common">Human hookworm</name>
    <dbReference type="NCBI Taxonomy" id="51031"/>
    <lineage>
        <taxon>Eukaryota</taxon>
        <taxon>Metazoa</taxon>
        <taxon>Ecdysozoa</taxon>
        <taxon>Nematoda</taxon>
        <taxon>Chromadorea</taxon>
        <taxon>Rhabditida</taxon>
        <taxon>Rhabditina</taxon>
        <taxon>Rhabditomorpha</taxon>
        <taxon>Strongyloidea</taxon>
        <taxon>Ancylostomatidae</taxon>
        <taxon>Bunostominae</taxon>
        <taxon>Necator</taxon>
    </lineage>
</organism>
<gene>
    <name evidence="1" type="ORF">NECAME_12818</name>
</gene>
<protein>
    <submittedName>
        <fullName evidence="1">Uncharacterized protein</fullName>
    </submittedName>
</protein>
<name>W2T0A4_NECAM</name>
<accession>W2T0A4</accession>
<evidence type="ECO:0000313" key="2">
    <source>
        <dbReference type="Proteomes" id="UP000053676"/>
    </source>
</evidence>
<keyword evidence="2" id="KW-1185">Reference proteome</keyword>
<sequence>MESLSCIYALIPRIMEKIPGCEFSSLQSINESLERNVEVSVELRCKTCCDITLGSANTSKCSY</sequence>